<comment type="similarity">
    <text evidence="6">Belongs to the ABC-4 integral membrane protein family.</text>
</comment>
<evidence type="ECO:0000259" key="8">
    <source>
        <dbReference type="Pfam" id="PF02687"/>
    </source>
</evidence>
<feature type="transmembrane region" description="Helical" evidence="7">
    <location>
        <begin position="297"/>
        <end position="317"/>
    </location>
</feature>
<evidence type="ECO:0000256" key="6">
    <source>
        <dbReference type="ARBA" id="ARBA00038076"/>
    </source>
</evidence>
<keyword evidence="11" id="KW-1185">Reference proteome</keyword>
<evidence type="ECO:0000256" key="3">
    <source>
        <dbReference type="ARBA" id="ARBA00022692"/>
    </source>
</evidence>
<feature type="transmembrane region" description="Helical" evidence="7">
    <location>
        <begin position="418"/>
        <end position="439"/>
    </location>
</feature>
<dbReference type="RefSeq" id="WP_071655269.1">
    <property type="nucleotide sequence ID" value="NZ_MLCF01000013.1"/>
</dbReference>
<dbReference type="InterPro" id="IPR003838">
    <property type="entry name" value="ABC3_permease_C"/>
</dbReference>
<accession>A0A1J7BJH4</accession>
<dbReference type="InterPro" id="IPR025857">
    <property type="entry name" value="MacB_PCD"/>
</dbReference>
<reference evidence="10 11" key="1">
    <citation type="submission" date="2016-10" db="EMBL/GenBank/DDBJ databases">
        <title>Genome sequence of Streptomyces gilvigriseus MUSC 26.</title>
        <authorList>
            <person name="Lee L.-H."/>
            <person name="Ser H.-L."/>
        </authorList>
    </citation>
    <scope>NUCLEOTIDE SEQUENCE [LARGE SCALE GENOMIC DNA]</scope>
    <source>
        <strain evidence="10 11">MUSC 26</strain>
    </source>
</reference>
<dbReference type="InterPro" id="IPR050250">
    <property type="entry name" value="Macrolide_Exporter_MacB"/>
</dbReference>
<dbReference type="EMBL" id="MLCF01000013">
    <property type="protein sequence ID" value="OIV38733.1"/>
    <property type="molecule type" value="Genomic_DNA"/>
</dbReference>
<feature type="transmembrane region" description="Helical" evidence="7">
    <location>
        <begin position="249"/>
        <end position="277"/>
    </location>
</feature>
<dbReference type="Pfam" id="PF02687">
    <property type="entry name" value="FtsX"/>
    <property type="match status" value="2"/>
</dbReference>
<dbReference type="GO" id="GO:0022857">
    <property type="term" value="F:transmembrane transporter activity"/>
    <property type="evidence" value="ECO:0007669"/>
    <property type="project" value="TreeGrafter"/>
</dbReference>
<evidence type="ECO:0000256" key="4">
    <source>
        <dbReference type="ARBA" id="ARBA00022989"/>
    </source>
</evidence>
<gene>
    <name evidence="10" type="ORF">BIV57_04080</name>
</gene>
<dbReference type="STRING" id="1428644.BIV57_04080"/>
<evidence type="ECO:0000256" key="1">
    <source>
        <dbReference type="ARBA" id="ARBA00004651"/>
    </source>
</evidence>
<evidence type="ECO:0000256" key="7">
    <source>
        <dbReference type="SAM" id="Phobius"/>
    </source>
</evidence>
<dbReference type="AlphaFoldDB" id="A0A1J7BJH4"/>
<evidence type="ECO:0000313" key="10">
    <source>
        <dbReference type="EMBL" id="OIV38733.1"/>
    </source>
</evidence>
<feature type="transmembrane region" description="Helical" evidence="7">
    <location>
        <begin position="730"/>
        <end position="750"/>
    </location>
</feature>
<feature type="domain" description="MacB-like periplasmic core" evidence="9">
    <location>
        <begin position="22"/>
        <end position="216"/>
    </location>
</feature>
<keyword evidence="4 7" id="KW-1133">Transmembrane helix</keyword>
<keyword evidence="3 7" id="KW-0812">Transmembrane</keyword>
<protein>
    <recommendedName>
        <fullName evidence="12">Peptide ABC transporter permease</fullName>
    </recommendedName>
</protein>
<feature type="transmembrane region" description="Helical" evidence="7">
    <location>
        <begin position="20"/>
        <end position="45"/>
    </location>
</feature>
<keyword evidence="5 7" id="KW-0472">Membrane</keyword>
<proteinExistence type="inferred from homology"/>
<feature type="transmembrane region" description="Helical" evidence="7">
    <location>
        <begin position="345"/>
        <end position="368"/>
    </location>
</feature>
<dbReference type="PANTHER" id="PTHR30572">
    <property type="entry name" value="MEMBRANE COMPONENT OF TRANSPORTER-RELATED"/>
    <property type="match status" value="1"/>
</dbReference>
<dbReference type="OrthoDB" id="3510866at2"/>
<organism evidence="10 11">
    <name type="scientific">Mangrovactinospora gilvigrisea</name>
    <dbReference type="NCBI Taxonomy" id="1428644"/>
    <lineage>
        <taxon>Bacteria</taxon>
        <taxon>Bacillati</taxon>
        <taxon>Actinomycetota</taxon>
        <taxon>Actinomycetes</taxon>
        <taxon>Kitasatosporales</taxon>
        <taxon>Streptomycetaceae</taxon>
        <taxon>Mangrovactinospora</taxon>
    </lineage>
</organism>
<evidence type="ECO:0000256" key="5">
    <source>
        <dbReference type="ARBA" id="ARBA00023136"/>
    </source>
</evidence>
<sequence>MRALPRLIVVDLRAYRGQAILIVLITAAITAALVLASAVTVSATAPWQRTFRQSHAAHIWIHTTPGTSATSLAHLPGVVTVAGPYPTISTTLIHAGHSVPLELRGVAGTPAVSRPLVRSGKWLSPQTPDGIVLERSLARSLWTGTGDHLTVRGADGTPHTLRVVGVADTADQASYPATSPGLAWIQPAELQRIEPSAARTNHAIGLRLTDPAATDFMAQRAVTQLGSDHVTRVTTWQEVRTEMEVDNRLLGVLLGVFGLAALAAVALGIAGAVGARVRAYLRDIAILKAIGVTPAQVIQIFLIEHSLLALLGIAAGITATEMTGPHLPGLFGDAMTVWDAQPSHLALLLVGGLGALLAIALATALPAWRAGQVAPIPTVRIATPGSAMSYPARLALLLRLPPALILGGRDALHHPTRAALTIGRLAVTMVLLTIALGGWSTVSDLRAHPERVGVATSMTARPTTTLPETTTRQLLDANPDITASYPGVETQALIPGQTSTITLRALGTSNQPYPYAIAAGRRITNPDEAVAGQRLLDILHIKVGDWIRITVNGTPHIFHIVGRSIELDHNGAVLSAGLDSLTRPGQPLNPQYYALTLRPHASPEAVRTAITTASHHRLDVEPVANPADALGSIRILSIGLMIVLVLIAVAELITATTSGIREHQRNLGALRAIGLTPRQVTAVLVTSTSLLALAGTLLGALLGAAAWSIVADALGRASGIGTNVARLPTWPTLLTVCAAAVALAAAVAALPATRAARAPATQTLRTAA</sequence>
<comment type="subcellular location">
    <subcellularLocation>
        <location evidence="1">Cell membrane</location>
        <topology evidence="1">Multi-pass membrane protein</topology>
    </subcellularLocation>
</comment>
<dbReference type="Proteomes" id="UP000243342">
    <property type="component" value="Unassembled WGS sequence"/>
</dbReference>
<evidence type="ECO:0008006" key="12">
    <source>
        <dbReference type="Google" id="ProtNLM"/>
    </source>
</evidence>
<dbReference type="Pfam" id="PF12704">
    <property type="entry name" value="MacB_PCD"/>
    <property type="match status" value="2"/>
</dbReference>
<keyword evidence="2" id="KW-1003">Cell membrane</keyword>
<feature type="domain" description="ABC3 transporter permease C-terminal" evidence="8">
    <location>
        <begin position="256"/>
        <end position="371"/>
    </location>
</feature>
<feature type="transmembrane region" description="Helical" evidence="7">
    <location>
        <begin position="681"/>
        <end position="710"/>
    </location>
</feature>
<evidence type="ECO:0000256" key="2">
    <source>
        <dbReference type="ARBA" id="ARBA00022475"/>
    </source>
</evidence>
<name>A0A1J7BJH4_9ACTN</name>
<feature type="transmembrane region" description="Helical" evidence="7">
    <location>
        <begin position="635"/>
        <end position="660"/>
    </location>
</feature>
<dbReference type="PANTHER" id="PTHR30572:SF4">
    <property type="entry name" value="ABC TRANSPORTER PERMEASE YTRF"/>
    <property type="match status" value="1"/>
</dbReference>
<feature type="domain" description="ABC3 transporter permease C-terminal" evidence="8">
    <location>
        <begin position="640"/>
        <end position="759"/>
    </location>
</feature>
<evidence type="ECO:0000259" key="9">
    <source>
        <dbReference type="Pfam" id="PF12704"/>
    </source>
</evidence>
<feature type="domain" description="MacB-like periplasmic core" evidence="9">
    <location>
        <begin position="419"/>
        <end position="612"/>
    </location>
</feature>
<comment type="caution">
    <text evidence="10">The sequence shown here is derived from an EMBL/GenBank/DDBJ whole genome shotgun (WGS) entry which is preliminary data.</text>
</comment>
<evidence type="ECO:0000313" key="11">
    <source>
        <dbReference type="Proteomes" id="UP000243342"/>
    </source>
</evidence>
<dbReference type="GO" id="GO:0005886">
    <property type="term" value="C:plasma membrane"/>
    <property type="evidence" value="ECO:0007669"/>
    <property type="project" value="UniProtKB-SubCell"/>
</dbReference>